<keyword evidence="3" id="KW-1185">Reference proteome</keyword>
<keyword evidence="1" id="KW-0732">Signal</keyword>
<dbReference type="InterPro" id="IPR050111">
    <property type="entry name" value="C-type_lectin/snaclec_domain"/>
</dbReference>
<sequence>MKAIRTTHHFMLRMLRVLCVIAICSIGLVASNCLPGDTPFESYCFSFNRVHGTFNDSNDHCYKTVGGSLVKLVNMIENNWIQKLAVDNLDADYDLFWIGASDAAQIKDWRWRDGSKLNFTNWNIGQPLEDRHCGAMALSSGKWFSELCTNKHQFLCQYPNGDYPTQSTFTCPPCPSCSK</sequence>
<dbReference type="STRING" id="1561998.A0A1I7TC45"/>
<dbReference type="CDD" id="cd00037">
    <property type="entry name" value="CLECT"/>
    <property type="match status" value="1"/>
</dbReference>
<evidence type="ECO:0000313" key="4">
    <source>
        <dbReference type="WBParaSite" id="Csp11.Scaffold578.g4498.t1"/>
    </source>
</evidence>
<dbReference type="WBParaSite" id="Csp11.Scaffold578.g4498.t1">
    <property type="protein sequence ID" value="Csp11.Scaffold578.g4498.t1"/>
    <property type="gene ID" value="Csp11.Scaffold578.g4498"/>
</dbReference>
<dbReference type="Gene3D" id="3.10.100.10">
    <property type="entry name" value="Mannose-Binding Protein A, subunit A"/>
    <property type="match status" value="1"/>
</dbReference>
<dbReference type="eggNOG" id="KOG4297">
    <property type="taxonomic scope" value="Eukaryota"/>
</dbReference>
<dbReference type="PANTHER" id="PTHR22803">
    <property type="entry name" value="MANNOSE, PHOSPHOLIPASE, LECTIN RECEPTOR RELATED"/>
    <property type="match status" value="1"/>
</dbReference>
<accession>A0A1I7TC45</accession>
<dbReference type="AlphaFoldDB" id="A0A1I7TC45"/>
<evidence type="ECO:0000256" key="1">
    <source>
        <dbReference type="SAM" id="SignalP"/>
    </source>
</evidence>
<reference evidence="4" key="1">
    <citation type="submission" date="2016-11" db="UniProtKB">
        <authorList>
            <consortium name="WormBaseParasite"/>
        </authorList>
    </citation>
    <scope>IDENTIFICATION</scope>
</reference>
<protein>
    <submittedName>
        <fullName evidence="4">C-type lectin domain-containing protein</fullName>
    </submittedName>
</protein>
<organism evidence="3 4">
    <name type="scientific">Caenorhabditis tropicalis</name>
    <dbReference type="NCBI Taxonomy" id="1561998"/>
    <lineage>
        <taxon>Eukaryota</taxon>
        <taxon>Metazoa</taxon>
        <taxon>Ecdysozoa</taxon>
        <taxon>Nematoda</taxon>
        <taxon>Chromadorea</taxon>
        <taxon>Rhabditida</taxon>
        <taxon>Rhabditina</taxon>
        <taxon>Rhabditomorpha</taxon>
        <taxon>Rhabditoidea</taxon>
        <taxon>Rhabditidae</taxon>
        <taxon>Peloderinae</taxon>
        <taxon>Caenorhabditis</taxon>
    </lineage>
</organism>
<proteinExistence type="predicted"/>
<dbReference type="InterPro" id="IPR001304">
    <property type="entry name" value="C-type_lectin-like"/>
</dbReference>
<dbReference type="Pfam" id="PF00059">
    <property type="entry name" value="Lectin_C"/>
    <property type="match status" value="1"/>
</dbReference>
<dbReference type="FunFam" id="3.10.100.10:FF:000087">
    <property type="entry name" value="Snaclec rhodocetin subunit delta"/>
    <property type="match status" value="1"/>
</dbReference>
<feature type="chain" id="PRO_5009307324" evidence="1">
    <location>
        <begin position="32"/>
        <end position="179"/>
    </location>
</feature>
<dbReference type="SMART" id="SM00034">
    <property type="entry name" value="CLECT"/>
    <property type="match status" value="1"/>
</dbReference>
<feature type="signal peptide" evidence="1">
    <location>
        <begin position="1"/>
        <end position="31"/>
    </location>
</feature>
<dbReference type="InterPro" id="IPR016186">
    <property type="entry name" value="C-type_lectin-like/link_sf"/>
</dbReference>
<dbReference type="PROSITE" id="PS50041">
    <property type="entry name" value="C_TYPE_LECTIN_2"/>
    <property type="match status" value="1"/>
</dbReference>
<dbReference type="Proteomes" id="UP000095282">
    <property type="component" value="Unplaced"/>
</dbReference>
<name>A0A1I7TC45_9PELO</name>
<dbReference type="SUPFAM" id="SSF56436">
    <property type="entry name" value="C-type lectin-like"/>
    <property type="match status" value="1"/>
</dbReference>
<evidence type="ECO:0000259" key="2">
    <source>
        <dbReference type="PROSITE" id="PS50041"/>
    </source>
</evidence>
<feature type="domain" description="C-type lectin" evidence="2">
    <location>
        <begin position="40"/>
        <end position="157"/>
    </location>
</feature>
<evidence type="ECO:0000313" key="3">
    <source>
        <dbReference type="Proteomes" id="UP000095282"/>
    </source>
</evidence>
<dbReference type="InterPro" id="IPR016187">
    <property type="entry name" value="CTDL_fold"/>
</dbReference>